<proteinExistence type="predicted"/>
<evidence type="ECO:0000313" key="1">
    <source>
        <dbReference type="EMBL" id="OQX13359.1"/>
    </source>
</evidence>
<evidence type="ECO:0008006" key="3">
    <source>
        <dbReference type="Google" id="ProtNLM"/>
    </source>
</evidence>
<dbReference type="Proteomes" id="UP000192491">
    <property type="component" value="Unassembled WGS sequence"/>
</dbReference>
<dbReference type="EMBL" id="MTEJ01000048">
    <property type="protein sequence ID" value="OQX13359.1"/>
    <property type="molecule type" value="Genomic_DNA"/>
</dbReference>
<dbReference type="AlphaFoldDB" id="A0A1Y1QTC2"/>
<name>A0A1Y1QTC2_9GAMM</name>
<comment type="caution">
    <text evidence="1">The sequence shown here is derived from an EMBL/GenBank/DDBJ whole genome shotgun (WGS) entry which is preliminary data.</text>
</comment>
<dbReference type="Pfam" id="PF11536">
    <property type="entry name" value="DUF3226"/>
    <property type="match status" value="1"/>
</dbReference>
<evidence type="ECO:0000313" key="2">
    <source>
        <dbReference type="Proteomes" id="UP000192491"/>
    </source>
</evidence>
<reference evidence="1 2" key="1">
    <citation type="submission" date="2017-01" db="EMBL/GenBank/DDBJ databases">
        <title>Novel large sulfur bacteria in the metagenomes of groundwater-fed chemosynthetic microbial mats in the Lake Huron basin.</title>
        <authorList>
            <person name="Sharrar A.M."/>
            <person name="Flood B.E."/>
            <person name="Bailey J.V."/>
            <person name="Jones D.S."/>
            <person name="Biddanda B."/>
            <person name="Ruberg S.A."/>
            <person name="Marcus D.N."/>
            <person name="Dick G.J."/>
        </authorList>
    </citation>
    <scope>NUCLEOTIDE SEQUENCE [LARGE SCALE GENOMIC DNA]</scope>
    <source>
        <strain evidence="1">A8</strain>
    </source>
</reference>
<protein>
    <recommendedName>
        <fullName evidence="3">DUF4276 domain-containing protein</fullName>
    </recommendedName>
</protein>
<sequence>MTDQRILLVEGESDKDFCQQLICTLKLDVTIEPETPRSLCQQAESDGVDVLRTIALPFALTRLSKKQITHLAIIVDADSSIQGYGFIKRRSQITTLLAKRGYVIPELETPPSQGEIFSHTKAGIPSVGLWIMPTHSTDGMLEDLLLDNLGNSKQQSLLSKADTAISELGDLRTFKDTHLSKARLSTLLAWQKKPGTSAGKAYQAGIFATDSAELTAFTRWLQATFQ</sequence>
<gene>
    <name evidence="1" type="ORF">BWK73_12285</name>
</gene>
<dbReference type="InterPro" id="IPR024508">
    <property type="entry name" value="DUF3226"/>
</dbReference>
<organism evidence="1 2">
    <name type="scientific">Thiothrix lacustris</name>
    <dbReference type="NCBI Taxonomy" id="525917"/>
    <lineage>
        <taxon>Bacteria</taxon>
        <taxon>Pseudomonadati</taxon>
        <taxon>Pseudomonadota</taxon>
        <taxon>Gammaproteobacteria</taxon>
        <taxon>Thiotrichales</taxon>
        <taxon>Thiotrichaceae</taxon>
        <taxon>Thiothrix</taxon>
    </lineage>
</organism>
<accession>A0A1Y1QTC2</accession>